<feature type="domain" description="Phosphatidate phosphatase APP1 catalytic" evidence="1">
    <location>
        <begin position="157"/>
        <end position="308"/>
    </location>
</feature>
<evidence type="ECO:0000259" key="1">
    <source>
        <dbReference type="Pfam" id="PF09949"/>
    </source>
</evidence>
<accession>A0ABW9RZK9</accession>
<dbReference type="Proteomes" id="UP000798808">
    <property type="component" value="Unassembled WGS sequence"/>
</dbReference>
<evidence type="ECO:0000313" key="2">
    <source>
        <dbReference type="EMBL" id="MTI28575.1"/>
    </source>
</evidence>
<dbReference type="InterPro" id="IPR036412">
    <property type="entry name" value="HAD-like_sf"/>
</dbReference>
<dbReference type="PANTHER" id="PTHR28208:SF3">
    <property type="entry name" value="PHOSPHATIDATE PHOSPHATASE APP1"/>
    <property type="match status" value="1"/>
</dbReference>
<sequence length="348" mass="40350">MQSLRHMAHKADKAVDKAKIRIKEALNLFDPVIIFPYHGYANSTKAYINGRILEKERMIHEDNDVEGSLWHNIHKVWKRYESDEVPGVEIEGELYGHTARTTSNEEGYFMLVFDLEGQQLKDGWHKVKLRITDMPYDLEYEETTEGAIQVCNEQNCFGIISDVDDTIIKSDAMHAIKKLRIMLTKDAKSRVAFDGVDHLYRNLTAEGKNPLFFVSGSSYNLYDMLVSFCEHQSIPQGPFFLRNIGLDPTKWFKQDTNEYKKEHIEHLFEVFSKLSFICIGDSGQKDPEIYLDLYKKYPGRIKAIYIRHVHTDKRRQALKEMADSTDIPFLIMSDSKDALDHATAQSWV</sequence>
<dbReference type="SUPFAM" id="SSF56784">
    <property type="entry name" value="HAD-like"/>
    <property type="match status" value="1"/>
</dbReference>
<reference evidence="2 3" key="1">
    <citation type="submission" date="2019-02" db="EMBL/GenBank/DDBJ databases">
        <authorList>
            <person name="Goldberg S.R."/>
            <person name="Haltli B.A."/>
            <person name="Correa H."/>
            <person name="Russell K.G."/>
        </authorList>
    </citation>
    <scope>NUCLEOTIDE SEQUENCE [LARGE SCALE GENOMIC DNA]</scope>
    <source>
        <strain evidence="2 3">JCM 16186</strain>
    </source>
</reference>
<dbReference type="Pfam" id="PF09949">
    <property type="entry name" value="APP1_cat"/>
    <property type="match status" value="1"/>
</dbReference>
<comment type="caution">
    <text evidence="2">The sequence shown here is derived from an EMBL/GenBank/DDBJ whole genome shotgun (WGS) entry which is preliminary data.</text>
</comment>
<evidence type="ECO:0000313" key="3">
    <source>
        <dbReference type="Proteomes" id="UP000798808"/>
    </source>
</evidence>
<name>A0ABW9RZK9_9BACT</name>
<keyword evidence="3" id="KW-1185">Reference proteome</keyword>
<organism evidence="2 3">
    <name type="scientific">Fulvivirga kasyanovii</name>
    <dbReference type="NCBI Taxonomy" id="396812"/>
    <lineage>
        <taxon>Bacteria</taxon>
        <taxon>Pseudomonadati</taxon>
        <taxon>Bacteroidota</taxon>
        <taxon>Cytophagia</taxon>
        <taxon>Cytophagales</taxon>
        <taxon>Fulvivirgaceae</taxon>
        <taxon>Fulvivirga</taxon>
    </lineage>
</organism>
<protein>
    <submittedName>
        <fullName evidence="2">DUF2183 domain-containing protein</fullName>
    </submittedName>
</protein>
<proteinExistence type="predicted"/>
<dbReference type="EMBL" id="SMLW01000667">
    <property type="protein sequence ID" value="MTI28575.1"/>
    <property type="molecule type" value="Genomic_DNA"/>
</dbReference>
<dbReference type="InterPro" id="IPR052935">
    <property type="entry name" value="Mg2+_PAP"/>
</dbReference>
<dbReference type="PANTHER" id="PTHR28208">
    <property type="entry name" value="PHOSPHATIDATE PHOSPHATASE APP1"/>
    <property type="match status" value="1"/>
</dbReference>
<gene>
    <name evidence="2" type="ORF">E1163_26695</name>
</gene>
<dbReference type="InterPro" id="IPR019236">
    <property type="entry name" value="APP1_cat"/>
</dbReference>
<dbReference type="RefSeq" id="WP_155176240.1">
    <property type="nucleotide sequence ID" value="NZ_BAAAFL010000053.1"/>
</dbReference>